<dbReference type="Proteomes" id="UP000273083">
    <property type="component" value="Unassembled WGS sequence"/>
</dbReference>
<feature type="compositionally biased region" description="Polar residues" evidence="1">
    <location>
        <begin position="1"/>
        <end position="28"/>
    </location>
</feature>
<organism evidence="2 3">
    <name type="scientific">Mobilisporobacter senegalensis</name>
    <dbReference type="NCBI Taxonomy" id="1329262"/>
    <lineage>
        <taxon>Bacteria</taxon>
        <taxon>Bacillati</taxon>
        <taxon>Bacillota</taxon>
        <taxon>Clostridia</taxon>
        <taxon>Lachnospirales</taxon>
        <taxon>Lachnospiraceae</taxon>
        <taxon>Mobilisporobacter</taxon>
    </lineage>
</organism>
<accession>A0A3N1XKV6</accession>
<protein>
    <submittedName>
        <fullName evidence="2">Uncharacterized protein</fullName>
    </submittedName>
</protein>
<sequence length="66" mass="7052">MELNNFNNSKSTPSKRTGFHSNISSDSEVNPKPAGNDSPEIHIPKPSNATNDIPIEVPGRGAHGDQ</sequence>
<reference evidence="2 3" key="1">
    <citation type="submission" date="2018-11" db="EMBL/GenBank/DDBJ databases">
        <title>Genomic Encyclopedia of Type Strains, Phase IV (KMG-IV): sequencing the most valuable type-strain genomes for metagenomic binning, comparative biology and taxonomic classification.</title>
        <authorList>
            <person name="Goeker M."/>
        </authorList>
    </citation>
    <scope>NUCLEOTIDE SEQUENCE [LARGE SCALE GENOMIC DNA]</scope>
    <source>
        <strain evidence="2 3">DSM 26537</strain>
    </source>
</reference>
<evidence type="ECO:0000256" key="1">
    <source>
        <dbReference type="SAM" id="MobiDB-lite"/>
    </source>
</evidence>
<dbReference type="EMBL" id="RJVG01000006">
    <property type="protein sequence ID" value="ROR27343.1"/>
    <property type="molecule type" value="Genomic_DNA"/>
</dbReference>
<keyword evidence="3" id="KW-1185">Reference proteome</keyword>
<gene>
    <name evidence="2" type="ORF">EDD66_10638</name>
</gene>
<proteinExistence type="predicted"/>
<evidence type="ECO:0000313" key="3">
    <source>
        <dbReference type="Proteomes" id="UP000273083"/>
    </source>
</evidence>
<evidence type="ECO:0000313" key="2">
    <source>
        <dbReference type="EMBL" id="ROR27343.1"/>
    </source>
</evidence>
<dbReference type="RefSeq" id="WP_123609594.1">
    <property type="nucleotide sequence ID" value="NZ_RJVG01000006.1"/>
</dbReference>
<name>A0A3N1XKV6_9FIRM</name>
<comment type="caution">
    <text evidence="2">The sequence shown here is derived from an EMBL/GenBank/DDBJ whole genome shotgun (WGS) entry which is preliminary data.</text>
</comment>
<feature type="region of interest" description="Disordered" evidence="1">
    <location>
        <begin position="1"/>
        <end position="66"/>
    </location>
</feature>
<dbReference type="AlphaFoldDB" id="A0A3N1XKV6"/>